<dbReference type="RefSeq" id="WP_145367517.1">
    <property type="nucleotide sequence ID" value="NZ_CP036275.1"/>
</dbReference>
<feature type="signal peptide" evidence="2">
    <location>
        <begin position="1"/>
        <end position="20"/>
    </location>
</feature>
<dbReference type="SUPFAM" id="SSF55136">
    <property type="entry name" value="Probable bacterial effector-binding domain"/>
    <property type="match status" value="1"/>
</dbReference>
<evidence type="ECO:0000256" key="2">
    <source>
        <dbReference type="SAM" id="SignalP"/>
    </source>
</evidence>
<evidence type="ECO:0000313" key="3">
    <source>
        <dbReference type="EMBL" id="QDU36903.1"/>
    </source>
</evidence>
<feature type="coiled-coil region" evidence="1">
    <location>
        <begin position="44"/>
        <end position="71"/>
    </location>
</feature>
<dbReference type="InterPro" id="IPR011256">
    <property type="entry name" value="Reg_factor_effector_dom_sf"/>
</dbReference>
<dbReference type="KEGG" id="mri:Mal4_12040"/>
<accession>A0A517Z357</accession>
<keyword evidence="1" id="KW-0175">Coiled coil</keyword>
<dbReference type="Pfam" id="PF04832">
    <property type="entry name" value="SOUL"/>
    <property type="match status" value="1"/>
</dbReference>
<organism evidence="3 4">
    <name type="scientific">Maioricimonas rarisocia</name>
    <dbReference type="NCBI Taxonomy" id="2528026"/>
    <lineage>
        <taxon>Bacteria</taxon>
        <taxon>Pseudomonadati</taxon>
        <taxon>Planctomycetota</taxon>
        <taxon>Planctomycetia</taxon>
        <taxon>Planctomycetales</taxon>
        <taxon>Planctomycetaceae</taxon>
        <taxon>Maioricimonas</taxon>
    </lineage>
</organism>
<dbReference type="EMBL" id="CP036275">
    <property type="protein sequence ID" value="QDU36903.1"/>
    <property type="molecule type" value="Genomic_DNA"/>
</dbReference>
<feature type="chain" id="PRO_5022021750" evidence="2">
    <location>
        <begin position="21"/>
        <end position="278"/>
    </location>
</feature>
<name>A0A517Z357_9PLAN</name>
<dbReference type="Proteomes" id="UP000320496">
    <property type="component" value="Chromosome"/>
</dbReference>
<reference evidence="3 4" key="1">
    <citation type="submission" date="2019-02" db="EMBL/GenBank/DDBJ databases">
        <title>Deep-cultivation of Planctomycetes and their phenomic and genomic characterization uncovers novel biology.</title>
        <authorList>
            <person name="Wiegand S."/>
            <person name="Jogler M."/>
            <person name="Boedeker C."/>
            <person name="Pinto D."/>
            <person name="Vollmers J."/>
            <person name="Rivas-Marin E."/>
            <person name="Kohn T."/>
            <person name="Peeters S.H."/>
            <person name="Heuer A."/>
            <person name="Rast P."/>
            <person name="Oberbeckmann S."/>
            <person name="Bunk B."/>
            <person name="Jeske O."/>
            <person name="Meyerdierks A."/>
            <person name="Storesund J.E."/>
            <person name="Kallscheuer N."/>
            <person name="Luecker S."/>
            <person name="Lage O.M."/>
            <person name="Pohl T."/>
            <person name="Merkel B.J."/>
            <person name="Hornburger P."/>
            <person name="Mueller R.-W."/>
            <person name="Bruemmer F."/>
            <person name="Labrenz M."/>
            <person name="Spormann A.M."/>
            <person name="Op den Camp H."/>
            <person name="Overmann J."/>
            <person name="Amann R."/>
            <person name="Jetten M.S.M."/>
            <person name="Mascher T."/>
            <person name="Medema M.H."/>
            <person name="Devos D.P."/>
            <person name="Kaster A.-K."/>
            <person name="Ovreas L."/>
            <person name="Rohde M."/>
            <person name="Galperin M.Y."/>
            <person name="Jogler C."/>
        </authorList>
    </citation>
    <scope>NUCLEOTIDE SEQUENCE [LARGE SCALE GENOMIC DNA]</scope>
    <source>
        <strain evidence="3 4">Mal4</strain>
    </source>
</reference>
<proteinExistence type="predicted"/>
<keyword evidence="4" id="KW-1185">Reference proteome</keyword>
<dbReference type="InterPro" id="IPR006917">
    <property type="entry name" value="SOUL_heme-bd"/>
</dbReference>
<dbReference type="Gene3D" id="3.20.80.10">
    <property type="entry name" value="Regulatory factor, effector binding domain"/>
    <property type="match status" value="1"/>
</dbReference>
<gene>
    <name evidence="3" type="ORF">Mal4_12040</name>
</gene>
<dbReference type="AlphaFoldDB" id="A0A517Z357"/>
<evidence type="ECO:0000313" key="4">
    <source>
        <dbReference type="Proteomes" id="UP000320496"/>
    </source>
</evidence>
<dbReference type="OrthoDB" id="263408at2"/>
<sequence length="278" mass="30047" precursor="true">MRVSGSFAVAIIAAALIASAAEPEAPATGKNSASPLVAILQGGVEASQSEAESTSDAIARLEEAARSVLEEIPAQSPVAVRLERALKMDGTDETRLARLQTAARTSIDQLAFEPVHEAEQPEGFPPYTPAGLLEVKEYPAYRMAVANGFWTLFTHIKSNDIGMTAPVEMTFDSPDDKTLKQTSMAFLYGDPDLGSTGRKGNVEVVDVEPATVVSLGMRGRRTSESSRQAQATLQAWLDAHPEYEQAGDFRIMGYNSPYVPADKQFWEAQLIISRRNAE</sequence>
<keyword evidence="2" id="KW-0732">Signal</keyword>
<protein>
    <submittedName>
        <fullName evidence="3">SOUL heme-binding protein</fullName>
    </submittedName>
</protein>
<evidence type="ECO:0000256" key="1">
    <source>
        <dbReference type="SAM" id="Coils"/>
    </source>
</evidence>